<dbReference type="Proteomes" id="UP001202943">
    <property type="component" value="Unassembled WGS sequence"/>
</dbReference>
<keyword evidence="2" id="KW-0812">Transmembrane</keyword>
<feature type="transmembrane region" description="Helical" evidence="2">
    <location>
        <begin position="6"/>
        <end position="27"/>
    </location>
</feature>
<feature type="coiled-coil region" evidence="1">
    <location>
        <begin position="46"/>
        <end position="80"/>
    </location>
</feature>
<evidence type="ECO:0000313" key="4">
    <source>
        <dbReference type="Proteomes" id="UP001202943"/>
    </source>
</evidence>
<dbReference type="AlphaFoldDB" id="A0AAW5HE01"/>
<keyword evidence="2" id="KW-0472">Membrane</keyword>
<organism evidence="3 4">
    <name type="scientific">Pseudomonas putida</name>
    <name type="common">Arthrobacter siderocapsulatus</name>
    <dbReference type="NCBI Taxonomy" id="303"/>
    <lineage>
        <taxon>Bacteria</taxon>
        <taxon>Pseudomonadati</taxon>
        <taxon>Pseudomonadota</taxon>
        <taxon>Gammaproteobacteria</taxon>
        <taxon>Pseudomonadales</taxon>
        <taxon>Pseudomonadaceae</taxon>
        <taxon>Pseudomonas</taxon>
    </lineage>
</organism>
<gene>
    <name evidence="3" type="ORF">M8C81_05885</name>
</gene>
<dbReference type="EMBL" id="JAMHFX010000116">
    <property type="protein sequence ID" value="MCO1620121.1"/>
    <property type="molecule type" value="Genomic_DNA"/>
</dbReference>
<evidence type="ECO:0000256" key="2">
    <source>
        <dbReference type="SAM" id="Phobius"/>
    </source>
</evidence>
<comment type="caution">
    <text evidence="3">The sequence shown here is derived from an EMBL/GenBank/DDBJ whole genome shotgun (WGS) entry which is preliminary data.</text>
</comment>
<keyword evidence="2" id="KW-1133">Transmembrane helix</keyword>
<dbReference type="RefSeq" id="WP_252458877.1">
    <property type="nucleotide sequence ID" value="NZ_JAMHFX010000116.1"/>
</dbReference>
<reference evidence="3" key="2">
    <citation type="submission" date="2023-08" db="EMBL/GenBank/DDBJ databases">
        <title>Isolation, Identification, Denitrification Characteristics of A Highly Efficient Aerobic Denitrifying Bacterial Strain DS2.</title>
        <authorList>
            <person name="Wang H."/>
        </authorList>
    </citation>
    <scope>NUCLEOTIDE SEQUENCE</scope>
    <source>
        <strain evidence="3">DS2</strain>
    </source>
</reference>
<evidence type="ECO:0000256" key="1">
    <source>
        <dbReference type="SAM" id="Coils"/>
    </source>
</evidence>
<name>A0AAW5HE01_PSEPU</name>
<keyword evidence="1" id="KW-0175">Coiled coil</keyword>
<evidence type="ECO:0000313" key="3">
    <source>
        <dbReference type="EMBL" id="MCO1620121.1"/>
    </source>
</evidence>
<proteinExistence type="predicted"/>
<accession>A0AAW5HE01</accession>
<reference evidence="3" key="1">
    <citation type="submission" date="2022-05" db="EMBL/GenBank/DDBJ databases">
        <authorList>
            <person name="Yi M."/>
        </authorList>
    </citation>
    <scope>NUCLEOTIDE SEQUENCE</scope>
    <source>
        <strain evidence="3">DS2</strain>
    </source>
</reference>
<sequence>MSIYDWVALSAMGMIGVILLVMVLQYIKLRDLWEGFSRCREASRWARIFESENRELKRTLQAERKRVQELQRSLSLHVEKANAR</sequence>
<protein>
    <submittedName>
        <fullName evidence="3">Uncharacterized protein</fullName>
    </submittedName>
</protein>